<name>A0A645GDJ2_9ZZZZ</name>
<proteinExistence type="predicted"/>
<dbReference type="PANTHER" id="PTHR35342">
    <property type="entry name" value="TRICARBOXYLIC TRANSPORT PROTEIN"/>
    <property type="match status" value="1"/>
</dbReference>
<dbReference type="PANTHER" id="PTHR35342:SF5">
    <property type="entry name" value="TRICARBOXYLIC TRANSPORT PROTEIN"/>
    <property type="match status" value="1"/>
</dbReference>
<gene>
    <name evidence="3" type="ORF">SDC9_172147</name>
</gene>
<keyword evidence="1" id="KW-0472">Membrane</keyword>
<protein>
    <recommendedName>
        <fullName evidence="2">DUF112 domain-containing protein</fullName>
    </recommendedName>
</protein>
<dbReference type="Pfam" id="PF01970">
    <property type="entry name" value="TctA"/>
    <property type="match status" value="1"/>
</dbReference>
<dbReference type="EMBL" id="VSSQ01073692">
    <property type="protein sequence ID" value="MPN24745.1"/>
    <property type="molecule type" value="Genomic_DNA"/>
</dbReference>
<feature type="transmembrane region" description="Helical" evidence="1">
    <location>
        <begin position="35"/>
        <end position="61"/>
    </location>
</feature>
<dbReference type="AlphaFoldDB" id="A0A645GDJ2"/>
<reference evidence="3" key="1">
    <citation type="submission" date="2019-08" db="EMBL/GenBank/DDBJ databases">
        <authorList>
            <person name="Kucharzyk K."/>
            <person name="Murdoch R.W."/>
            <person name="Higgins S."/>
            <person name="Loffler F."/>
        </authorList>
    </citation>
    <scope>NUCLEOTIDE SEQUENCE</scope>
</reference>
<accession>A0A645GDJ2</accession>
<sequence length="131" mass="14421">MLQVPYRYLFPSAMFFIAVGVFTTQNSLFHVWEVLAFGIIGALLMVLNFSVAPIMLGFVLGPMMEENFRRALLLSRGDMSIFIQRPISATFVAISACLLAAVTWGAWRKKRGTSLLEKVEAETEGATAAAV</sequence>
<feature type="transmembrane region" description="Helical" evidence="1">
    <location>
        <begin position="81"/>
        <end position="107"/>
    </location>
</feature>
<evidence type="ECO:0000313" key="3">
    <source>
        <dbReference type="EMBL" id="MPN24745.1"/>
    </source>
</evidence>
<keyword evidence="1" id="KW-1133">Transmembrane helix</keyword>
<organism evidence="3">
    <name type="scientific">bioreactor metagenome</name>
    <dbReference type="NCBI Taxonomy" id="1076179"/>
    <lineage>
        <taxon>unclassified sequences</taxon>
        <taxon>metagenomes</taxon>
        <taxon>ecological metagenomes</taxon>
    </lineage>
</organism>
<evidence type="ECO:0000256" key="1">
    <source>
        <dbReference type="SAM" id="Phobius"/>
    </source>
</evidence>
<dbReference type="InterPro" id="IPR002823">
    <property type="entry name" value="DUF112_TM"/>
</dbReference>
<evidence type="ECO:0000259" key="2">
    <source>
        <dbReference type="Pfam" id="PF01970"/>
    </source>
</evidence>
<feature type="transmembrane region" description="Helical" evidence="1">
    <location>
        <begin position="6"/>
        <end position="23"/>
    </location>
</feature>
<keyword evidence="1" id="KW-0812">Transmembrane</keyword>
<feature type="domain" description="DUF112" evidence="2">
    <location>
        <begin position="2"/>
        <end position="56"/>
    </location>
</feature>
<comment type="caution">
    <text evidence="3">The sequence shown here is derived from an EMBL/GenBank/DDBJ whole genome shotgun (WGS) entry which is preliminary data.</text>
</comment>